<evidence type="ECO:0000313" key="1">
    <source>
        <dbReference type="EMBL" id="GLL01077.1"/>
    </source>
</evidence>
<protein>
    <recommendedName>
        <fullName evidence="3">AAA domain-containing protein</fullName>
    </recommendedName>
</protein>
<name>A0A9W6NLP0_9ACTN</name>
<dbReference type="SUPFAM" id="SSF52540">
    <property type="entry name" value="P-loop containing nucleoside triphosphate hydrolases"/>
    <property type="match status" value="1"/>
</dbReference>
<evidence type="ECO:0008006" key="3">
    <source>
        <dbReference type="Google" id="ProtNLM"/>
    </source>
</evidence>
<reference evidence="1" key="2">
    <citation type="submission" date="2023-01" db="EMBL/GenBank/DDBJ databases">
        <authorList>
            <person name="Sun Q."/>
            <person name="Evtushenko L."/>
        </authorList>
    </citation>
    <scope>NUCLEOTIDE SEQUENCE</scope>
    <source>
        <strain evidence="1">VKM Ac-1321</strain>
    </source>
</reference>
<reference evidence="1" key="1">
    <citation type="journal article" date="2014" name="Int. J. Syst. Evol. Microbiol.">
        <title>Complete genome sequence of Corynebacterium casei LMG S-19264T (=DSM 44701T), isolated from a smear-ripened cheese.</title>
        <authorList>
            <consortium name="US DOE Joint Genome Institute (JGI-PGF)"/>
            <person name="Walter F."/>
            <person name="Albersmeier A."/>
            <person name="Kalinowski J."/>
            <person name="Ruckert C."/>
        </authorList>
    </citation>
    <scope>NUCLEOTIDE SEQUENCE</scope>
    <source>
        <strain evidence="1">VKM Ac-1321</strain>
    </source>
</reference>
<evidence type="ECO:0000313" key="2">
    <source>
        <dbReference type="Proteomes" id="UP001143480"/>
    </source>
</evidence>
<dbReference type="PROSITE" id="PS51257">
    <property type="entry name" value="PROKAR_LIPOPROTEIN"/>
    <property type="match status" value="1"/>
</dbReference>
<dbReference type="Gene3D" id="3.40.50.300">
    <property type="entry name" value="P-loop containing nucleotide triphosphate hydrolases"/>
    <property type="match status" value="1"/>
</dbReference>
<accession>A0A9W6NLP0</accession>
<sequence>MRWIGGSPCSGKSTVAAGLATAAGALLYSCDDAFDRHADAGPAMRRVVAMSVADRLAQPIEVQVEDVLRLYREEFAPIREDLAAGGFGFAEGAALLPELLHGIGVPPDRAVWIVPTEEFQRAHYARRPWARNLVAATPDPPDAFDRWMRRDAVFARRVAAQARDLGYRVVTVDGTLSVRQVAAAAFPVD</sequence>
<dbReference type="RefSeq" id="WP_261965508.1">
    <property type="nucleotide sequence ID" value="NZ_BAAAXA010000001.1"/>
</dbReference>
<dbReference type="AlphaFoldDB" id="A0A9W6NLP0"/>
<comment type="caution">
    <text evidence="1">The sequence shown here is derived from an EMBL/GenBank/DDBJ whole genome shotgun (WGS) entry which is preliminary data.</text>
</comment>
<gene>
    <name evidence="1" type="ORF">GCM10017581_028180</name>
</gene>
<dbReference type="InterPro" id="IPR027417">
    <property type="entry name" value="P-loop_NTPase"/>
</dbReference>
<dbReference type="Proteomes" id="UP001143480">
    <property type="component" value="Unassembled WGS sequence"/>
</dbReference>
<keyword evidence="2" id="KW-1185">Reference proteome</keyword>
<organism evidence="1 2">
    <name type="scientific">Dactylosporangium matsuzakiense</name>
    <dbReference type="NCBI Taxonomy" id="53360"/>
    <lineage>
        <taxon>Bacteria</taxon>
        <taxon>Bacillati</taxon>
        <taxon>Actinomycetota</taxon>
        <taxon>Actinomycetes</taxon>
        <taxon>Micromonosporales</taxon>
        <taxon>Micromonosporaceae</taxon>
        <taxon>Dactylosporangium</taxon>
    </lineage>
</organism>
<proteinExistence type="predicted"/>
<dbReference type="EMBL" id="BSFP01000013">
    <property type="protein sequence ID" value="GLL01077.1"/>
    <property type="molecule type" value="Genomic_DNA"/>
</dbReference>